<dbReference type="InterPro" id="IPR010866">
    <property type="entry name" value="A-2_8-polyST"/>
</dbReference>
<protein>
    <submittedName>
        <fullName evidence="1">Uncharacterized protein</fullName>
    </submittedName>
</protein>
<dbReference type="AlphaFoldDB" id="A0A101QR56"/>
<proteinExistence type="predicted"/>
<organism evidence="1 2">
    <name type="scientific">Streptomyces longwoodensis</name>
    <dbReference type="NCBI Taxonomy" id="68231"/>
    <lineage>
        <taxon>Bacteria</taxon>
        <taxon>Bacillati</taxon>
        <taxon>Actinomycetota</taxon>
        <taxon>Actinomycetes</taxon>
        <taxon>Kitasatosporales</taxon>
        <taxon>Streptomycetaceae</taxon>
        <taxon>Streptomyces</taxon>
    </lineage>
</organism>
<comment type="caution">
    <text evidence="1">The sequence shown here is derived from an EMBL/GenBank/DDBJ whole genome shotgun (WGS) entry which is preliminary data.</text>
</comment>
<sequence length="448" mass="49171">MIQMFFSATQYAAATVTAAIRAGQFGPREGVRRILVVSNVAAVPEVGTPLDRMPGFEKLRPEFDEVRSWNEFISPHHPAGWAPRAQDAPLWEKAVRLAWDLGDEPVEIACESIQANPSRAVADIFADSPLHVYADGLMTYGPTRNRIPHGMSSRIERVLHLDLVPGLRPLLLSEYGVEPEAVPSAAMVEVLAQLGESGAGLLAGLLPADHPPTAVLLGQYLSALDLISQDEEQGLHLRMLRAAARAGHRDVLFKPHPSAPSVYNESLEAAAGELGVRLTVLNEPVLAETVFAFLKPKLVIGCFSTALMTAAAFYDIPVARVGTDLLLERITPYENSNRVPLTLIDAALPDAERDEVGTPLELEGIAQELTPLVRAVGYCMQSRKHHALREETALWLAVHLTEYQRYFKRRRLTSLRLPGGAQVRAEALRRHPAVRRAVRRLRTAARPA</sequence>
<dbReference type="Pfam" id="PF07388">
    <property type="entry name" value="A-2_8-polyST"/>
    <property type="match status" value="1"/>
</dbReference>
<gene>
    <name evidence="1" type="ORF">AQJ30_29595</name>
</gene>
<evidence type="ECO:0000313" key="2">
    <source>
        <dbReference type="Proteomes" id="UP000053271"/>
    </source>
</evidence>
<dbReference type="STRING" id="68231.AQJ30_29595"/>
<dbReference type="GeneID" id="91428733"/>
<dbReference type="Proteomes" id="UP000053271">
    <property type="component" value="Unassembled WGS sequence"/>
</dbReference>
<name>A0A101QR56_9ACTN</name>
<accession>A0A101QR56</accession>
<dbReference type="EMBL" id="LMWS01000039">
    <property type="protein sequence ID" value="KUN34448.1"/>
    <property type="molecule type" value="Genomic_DNA"/>
</dbReference>
<reference evidence="1 2" key="1">
    <citation type="submission" date="2015-10" db="EMBL/GenBank/DDBJ databases">
        <title>Draft genome sequence of Streptomyces longwoodensis DSM 41677, type strain for the species Streptomyces longwoodensis.</title>
        <authorList>
            <person name="Ruckert C."/>
            <person name="Winkler A."/>
            <person name="Kalinowski J."/>
            <person name="Kampfer P."/>
            <person name="Glaeser S."/>
        </authorList>
    </citation>
    <scope>NUCLEOTIDE SEQUENCE [LARGE SCALE GENOMIC DNA]</scope>
    <source>
        <strain evidence="1 2">DSM 41677</strain>
    </source>
</reference>
<evidence type="ECO:0000313" key="1">
    <source>
        <dbReference type="EMBL" id="KUN34448.1"/>
    </source>
</evidence>
<keyword evidence="2" id="KW-1185">Reference proteome</keyword>
<dbReference type="RefSeq" id="WP_067240014.1">
    <property type="nucleotide sequence ID" value="NZ_KQ948561.1"/>
</dbReference>